<evidence type="ECO:0000256" key="5">
    <source>
        <dbReference type="SAM" id="MobiDB-lite"/>
    </source>
</evidence>
<dbReference type="InterPro" id="IPR047153">
    <property type="entry name" value="TRIM45/56/19-like"/>
</dbReference>
<dbReference type="InterPro" id="IPR013083">
    <property type="entry name" value="Znf_RING/FYVE/PHD"/>
</dbReference>
<dbReference type="PANTHER" id="PTHR25462">
    <property type="entry name" value="BONUS, ISOFORM C-RELATED"/>
    <property type="match status" value="1"/>
</dbReference>
<dbReference type="Pfam" id="PF00643">
    <property type="entry name" value="zf-B_box"/>
    <property type="match status" value="1"/>
</dbReference>
<feature type="region of interest" description="Disordered" evidence="5">
    <location>
        <begin position="526"/>
        <end position="620"/>
    </location>
</feature>
<name>A0ABM1ABB8_APLCA</name>
<keyword evidence="8" id="KW-1185">Reference proteome</keyword>
<dbReference type="Gene3D" id="3.30.160.60">
    <property type="entry name" value="Classic Zinc Finger"/>
    <property type="match status" value="1"/>
</dbReference>
<dbReference type="PROSITE" id="PS50119">
    <property type="entry name" value="ZF_BBOX"/>
    <property type="match status" value="2"/>
</dbReference>
<dbReference type="PROSITE" id="PS50089">
    <property type="entry name" value="ZF_RING_2"/>
    <property type="match status" value="1"/>
</dbReference>
<protein>
    <submittedName>
        <fullName evidence="9">Tripartite motif-containing protein 45</fullName>
    </submittedName>
</protein>
<evidence type="ECO:0000256" key="4">
    <source>
        <dbReference type="PROSITE-ProRule" id="PRU00024"/>
    </source>
</evidence>
<gene>
    <name evidence="9" type="primary">LOC101859204</name>
</gene>
<dbReference type="SUPFAM" id="SSF57850">
    <property type="entry name" value="RING/U-box"/>
    <property type="match status" value="1"/>
</dbReference>
<accession>A0ABM1ABB8</accession>
<reference evidence="9" key="1">
    <citation type="submission" date="2025-08" db="UniProtKB">
        <authorList>
            <consortium name="RefSeq"/>
        </authorList>
    </citation>
    <scope>IDENTIFICATION</scope>
</reference>
<dbReference type="SMART" id="SM00336">
    <property type="entry name" value="BBOX"/>
    <property type="match status" value="2"/>
</dbReference>
<feature type="compositionally biased region" description="Basic residues" evidence="5">
    <location>
        <begin position="570"/>
        <end position="579"/>
    </location>
</feature>
<evidence type="ECO:0000256" key="2">
    <source>
        <dbReference type="ARBA" id="ARBA00022771"/>
    </source>
</evidence>
<evidence type="ECO:0000313" key="8">
    <source>
        <dbReference type="Proteomes" id="UP000694888"/>
    </source>
</evidence>
<feature type="domain" description="RING-type" evidence="6">
    <location>
        <begin position="76"/>
        <end position="125"/>
    </location>
</feature>
<organism evidence="8 9">
    <name type="scientific">Aplysia californica</name>
    <name type="common">California sea hare</name>
    <dbReference type="NCBI Taxonomy" id="6500"/>
    <lineage>
        <taxon>Eukaryota</taxon>
        <taxon>Metazoa</taxon>
        <taxon>Spiralia</taxon>
        <taxon>Lophotrochozoa</taxon>
        <taxon>Mollusca</taxon>
        <taxon>Gastropoda</taxon>
        <taxon>Heterobranchia</taxon>
        <taxon>Euthyneura</taxon>
        <taxon>Tectipleura</taxon>
        <taxon>Aplysiida</taxon>
        <taxon>Aplysioidea</taxon>
        <taxon>Aplysiidae</taxon>
        <taxon>Aplysia</taxon>
    </lineage>
</organism>
<feature type="compositionally biased region" description="Polar residues" evidence="5">
    <location>
        <begin position="590"/>
        <end position="600"/>
    </location>
</feature>
<dbReference type="Pfam" id="PF13445">
    <property type="entry name" value="zf-RING_UBOX"/>
    <property type="match status" value="1"/>
</dbReference>
<dbReference type="InterPro" id="IPR017907">
    <property type="entry name" value="Znf_RING_CS"/>
</dbReference>
<dbReference type="Gene3D" id="3.30.40.10">
    <property type="entry name" value="Zinc/RING finger domain, C3HC4 (zinc finger)"/>
    <property type="match status" value="1"/>
</dbReference>
<proteinExistence type="predicted"/>
<dbReference type="SUPFAM" id="SSF57845">
    <property type="entry name" value="B-box zinc-binding domain"/>
    <property type="match status" value="1"/>
</dbReference>
<keyword evidence="2 4" id="KW-0863">Zinc-finger</keyword>
<evidence type="ECO:0000313" key="9">
    <source>
        <dbReference type="RefSeq" id="XP_012944431.1"/>
    </source>
</evidence>
<feature type="compositionally biased region" description="Low complexity" evidence="5">
    <location>
        <begin position="459"/>
        <end position="471"/>
    </location>
</feature>
<evidence type="ECO:0000256" key="3">
    <source>
        <dbReference type="ARBA" id="ARBA00022833"/>
    </source>
</evidence>
<keyword evidence="3" id="KW-0862">Zinc</keyword>
<sequence length="620" mass="70337">MSEPRDLSRKTPSETMTQWYRRRLERDRYYTQAIDPSALASSPSPPITAASLTSNMATTAAGNKLAQEIHDEFLTCKICLEGFKSPKCLDCLHTFCEQCIDNHVLNECTYKKYSDYREFTCPLCRKRTQLPIGGVKKLPDNFLVSSLGEVVARQKPSKYPFCDICKLVNRKHREANSKCIDCNKLLCKQCVDIHKQTKVTQNHSMFDVEIEKDIECKEHQDEVVRFYCEPCQTCICVLCTFNEHKDHEISQFTDAVTKYKENIQDLLSSCKGKIDVYDRQLGLLNKCETVIKSAEQKIRDAAIQYIAEIRNKEKTLIDDLHVLYGPELMEYVSRKNEMQNNLDGLKSTCNLTELVLKGKDIELLLLKKQVQEKLSVMANVELKDLPSTVGKQVDFVPGKLDFGRLEDPNKPFDKKPAADEIRREETGRVTLPNMVFGRHRDRDIMDEVKVEKVPKRTTETQTEAKAATSSSGARLVNRYIQTEFPESSYERCRDSSNNSSMGRFSVGLETRSTETDVINTLEKAVNTRTSRGLQAMTHHGPRGAESTRDESPPTMVESSSGLELSSSPAPRRHRRRRERVKPVEVSVRPTTGSYSHQASSDGEAPAKDTAVSENKSEDST</sequence>
<feature type="compositionally biased region" description="Low complexity" evidence="5">
    <location>
        <begin position="557"/>
        <end position="569"/>
    </location>
</feature>
<feature type="region of interest" description="Disordered" evidence="5">
    <location>
        <begin position="485"/>
        <end position="508"/>
    </location>
</feature>
<keyword evidence="1" id="KW-0479">Metal-binding</keyword>
<feature type="region of interest" description="Disordered" evidence="5">
    <location>
        <begin position="453"/>
        <end position="472"/>
    </location>
</feature>
<dbReference type="Proteomes" id="UP000694888">
    <property type="component" value="Unplaced"/>
</dbReference>
<dbReference type="GeneID" id="101859204"/>
<dbReference type="InterPro" id="IPR027370">
    <property type="entry name" value="Znf-RING_euk"/>
</dbReference>
<dbReference type="SMART" id="SM00184">
    <property type="entry name" value="RING"/>
    <property type="match status" value="2"/>
</dbReference>
<evidence type="ECO:0000259" key="6">
    <source>
        <dbReference type="PROSITE" id="PS50089"/>
    </source>
</evidence>
<dbReference type="CDD" id="cd16584">
    <property type="entry name" value="RING-HC_TRIM56_C-V"/>
    <property type="match status" value="1"/>
</dbReference>
<dbReference type="InterPro" id="IPR001841">
    <property type="entry name" value="Znf_RING"/>
</dbReference>
<feature type="domain" description="B box-type" evidence="7">
    <location>
        <begin position="157"/>
        <end position="208"/>
    </location>
</feature>
<dbReference type="RefSeq" id="XP_012944431.1">
    <property type="nucleotide sequence ID" value="XM_013088977.2"/>
</dbReference>
<feature type="domain" description="B box-type" evidence="7">
    <location>
        <begin position="211"/>
        <end position="252"/>
    </location>
</feature>
<evidence type="ECO:0000256" key="1">
    <source>
        <dbReference type="ARBA" id="ARBA00022723"/>
    </source>
</evidence>
<dbReference type="PANTHER" id="PTHR25462:SF305">
    <property type="entry name" value="RING-TYPE DOMAIN-CONTAINING PROTEIN"/>
    <property type="match status" value="1"/>
</dbReference>
<dbReference type="PROSITE" id="PS00518">
    <property type="entry name" value="ZF_RING_1"/>
    <property type="match status" value="1"/>
</dbReference>
<evidence type="ECO:0000259" key="7">
    <source>
        <dbReference type="PROSITE" id="PS50119"/>
    </source>
</evidence>
<dbReference type="InterPro" id="IPR000315">
    <property type="entry name" value="Znf_B-box"/>
</dbReference>